<comment type="caution">
    <text evidence="2">The sequence shown here is derived from an EMBL/GenBank/DDBJ whole genome shotgun (WGS) entry which is preliminary data.</text>
</comment>
<dbReference type="RefSeq" id="WP_132599154.1">
    <property type="nucleotide sequence ID" value="NZ_NRRP01000004.1"/>
</dbReference>
<dbReference type="PANTHER" id="PTHR43685">
    <property type="entry name" value="GLYCOSYLTRANSFERASE"/>
    <property type="match status" value="1"/>
</dbReference>
<accession>A0A4V2SMK1</accession>
<name>A0A4V2SMK1_RHOAD</name>
<gene>
    <name evidence="2" type="ORF">EV656_101535</name>
</gene>
<dbReference type="InterPro" id="IPR001173">
    <property type="entry name" value="Glyco_trans_2-like"/>
</dbReference>
<keyword evidence="3" id="KW-1185">Reference proteome</keyword>
<dbReference type="Gene3D" id="3.90.550.10">
    <property type="entry name" value="Spore Coat Polysaccharide Biosynthesis Protein SpsA, Chain A"/>
    <property type="match status" value="1"/>
</dbReference>
<evidence type="ECO:0000259" key="1">
    <source>
        <dbReference type="Pfam" id="PF00535"/>
    </source>
</evidence>
<dbReference type="EMBL" id="SLXL01000001">
    <property type="protein sequence ID" value="TCP27626.1"/>
    <property type="molecule type" value="Genomic_DNA"/>
</dbReference>
<evidence type="ECO:0000313" key="2">
    <source>
        <dbReference type="EMBL" id="TCP27626.1"/>
    </source>
</evidence>
<dbReference type="GO" id="GO:0016740">
    <property type="term" value="F:transferase activity"/>
    <property type="evidence" value="ECO:0007669"/>
    <property type="project" value="UniProtKB-KW"/>
</dbReference>
<feature type="domain" description="Glycosyltransferase 2-like" evidence="1">
    <location>
        <begin position="5"/>
        <end position="164"/>
    </location>
</feature>
<dbReference type="SUPFAM" id="SSF53448">
    <property type="entry name" value="Nucleotide-diphospho-sugar transferases"/>
    <property type="match status" value="1"/>
</dbReference>
<dbReference type="Pfam" id="PF00535">
    <property type="entry name" value="Glycos_transf_2"/>
    <property type="match status" value="1"/>
</dbReference>
<evidence type="ECO:0000313" key="3">
    <source>
        <dbReference type="Proteomes" id="UP000295733"/>
    </source>
</evidence>
<dbReference type="InterPro" id="IPR029044">
    <property type="entry name" value="Nucleotide-diphossugar_trans"/>
</dbReference>
<organism evidence="2 3">
    <name type="scientific">Rhodovulum adriaticum</name>
    <name type="common">Rhodopseudomonas adriatica</name>
    <dbReference type="NCBI Taxonomy" id="35804"/>
    <lineage>
        <taxon>Bacteria</taxon>
        <taxon>Pseudomonadati</taxon>
        <taxon>Pseudomonadota</taxon>
        <taxon>Alphaproteobacteria</taxon>
        <taxon>Rhodobacterales</taxon>
        <taxon>Paracoccaceae</taxon>
        <taxon>Rhodovulum</taxon>
    </lineage>
</organism>
<dbReference type="OrthoDB" id="5291101at2"/>
<sequence>MPKFSVIIPCYNAAATLPDTLASLRAQTCPEWEAICIDDGSTDNTRAILRAAAQADPRIRWCPNPGKGPSAARNHGALHMAAGAVVAFLDADDLWVPERLARLNHAFADRSLAASYARIAFFRDRPRDATVFSTVPAGDLSVPRLLGENPVCTMSNIAVRRPVFAATGGFEETLVHNEDLEWLIRLVGCGHRVAAINAVLVHYRTSAAGLSADLGAMAQGRQAALATAGRLGFTPRRRDEAIHLRYLARRALRLQAGRLVALRLTLAGLRASPAGFLSDPRRGGLTALAALATPILPRRLSGALFAR</sequence>
<dbReference type="CDD" id="cd00761">
    <property type="entry name" value="Glyco_tranf_GTA_type"/>
    <property type="match status" value="1"/>
</dbReference>
<keyword evidence="2" id="KW-0808">Transferase</keyword>
<reference evidence="2 3" key="1">
    <citation type="submission" date="2019-03" db="EMBL/GenBank/DDBJ databases">
        <title>Genomic Encyclopedia of Type Strains, Phase IV (KMG-IV): sequencing the most valuable type-strain genomes for metagenomic binning, comparative biology and taxonomic classification.</title>
        <authorList>
            <person name="Goeker M."/>
        </authorList>
    </citation>
    <scope>NUCLEOTIDE SEQUENCE [LARGE SCALE GENOMIC DNA]</scope>
    <source>
        <strain evidence="2 3">DSM 2781</strain>
    </source>
</reference>
<dbReference type="AlphaFoldDB" id="A0A4V2SMK1"/>
<protein>
    <submittedName>
        <fullName evidence="2">Glycosyltransferase involved in cell wall biosynthesis</fullName>
    </submittedName>
</protein>
<dbReference type="Proteomes" id="UP000295733">
    <property type="component" value="Unassembled WGS sequence"/>
</dbReference>
<proteinExistence type="predicted"/>
<dbReference type="InterPro" id="IPR050834">
    <property type="entry name" value="Glycosyltransf_2"/>
</dbReference>
<dbReference type="PANTHER" id="PTHR43685:SF2">
    <property type="entry name" value="GLYCOSYLTRANSFERASE 2-LIKE DOMAIN-CONTAINING PROTEIN"/>
    <property type="match status" value="1"/>
</dbReference>